<proteinExistence type="predicted"/>
<evidence type="ECO:0000256" key="1">
    <source>
        <dbReference type="SAM" id="SignalP"/>
    </source>
</evidence>
<dbReference type="SUPFAM" id="SSF56935">
    <property type="entry name" value="Porins"/>
    <property type="match status" value="1"/>
</dbReference>
<gene>
    <name evidence="2" type="ORF">FJM65_16715</name>
</gene>
<reference evidence="2 3" key="1">
    <citation type="submission" date="2019-06" db="EMBL/GenBank/DDBJ databases">
        <title>A novel bacterium of genus Pontibacter, isolated from marine sediment.</title>
        <authorList>
            <person name="Huang H."/>
            <person name="Mo K."/>
            <person name="Hu Y."/>
        </authorList>
    </citation>
    <scope>NUCLEOTIDE SEQUENCE [LARGE SCALE GENOMIC DNA]</scope>
    <source>
        <strain evidence="2 3">HB172049</strain>
    </source>
</reference>
<evidence type="ECO:0000313" key="3">
    <source>
        <dbReference type="Proteomes" id="UP000316727"/>
    </source>
</evidence>
<dbReference type="Gene3D" id="2.40.160.60">
    <property type="entry name" value="Outer membrane protein transport protein (OMPP1/FadL/TodX)"/>
    <property type="match status" value="1"/>
</dbReference>
<evidence type="ECO:0000313" key="2">
    <source>
        <dbReference type="EMBL" id="TPE42704.1"/>
    </source>
</evidence>
<keyword evidence="3" id="KW-1185">Reference proteome</keyword>
<accession>A0A501W3L5</accession>
<evidence type="ECO:0008006" key="4">
    <source>
        <dbReference type="Google" id="ProtNLM"/>
    </source>
</evidence>
<dbReference type="EMBL" id="VFRQ01000010">
    <property type="protein sequence ID" value="TPE42704.1"/>
    <property type="molecule type" value="Genomic_DNA"/>
</dbReference>
<dbReference type="AlphaFoldDB" id="A0A501W3L5"/>
<sequence>MKKTLLASLALMLGWGGAAFAQTEVDVLRYSQLGVSGTARIQGIGGAQTALGADISSLSGNPAGLGMFRRSEFTITPGVQSVTTNTSINLMDGTLERSTGSNSNFVFPQLGVVVSNRKGDSEAGDWRGVTFGVGFTRLNNFNEHYTSYRTQSGDVDPTLVEYLTDLAAQNNRSRESLDNEYDSGITTLEGLGYGAFLYDVDVNDDGENEYFPVDRFGSITQREEIIREGSQSQIDIGVGTSYKDRLYLGASLGIVTVDFSQRNIYTEAEGDAATSFTSLEYTDEFSTAGAGVNLKLGLIARPVDALRLGLSIQTPTAYTFDDDYQRRMVTTFDDGVESAEEAPGQFSYRMVTPFRATGGVAFFAGKYGFISGDVEFVNYGSAKYREDDDFSSGGFFDDINEGIKNNNNSVVNYRIGAEGRYEVFRLRAGYAYNADPENGSSYDSGFINYKYGPTQNYTLGAGIRLQNFYVDAAYVHTLQDVNYAPFVSGTSYSPYELKTTAEPQFNIDKKQNSVLVTLGFNF</sequence>
<protein>
    <recommendedName>
        <fullName evidence="4">Hemin receptor</fullName>
    </recommendedName>
</protein>
<organism evidence="2 3">
    <name type="scientific">Pontibacter mangrovi</name>
    <dbReference type="NCBI Taxonomy" id="2589816"/>
    <lineage>
        <taxon>Bacteria</taxon>
        <taxon>Pseudomonadati</taxon>
        <taxon>Bacteroidota</taxon>
        <taxon>Cytophagia</taxon>
        <taxon>Cytophagales</taxon>
        <taxon>Hymenobacteraceae</taxon>
        <taxon>Pontibacter</taxon>
    </lineage>
</organism>
<comment type="caution">
    <text evidence="2">The sequence shown here is derived from an EMBL/GenBank/DDBJ whole genome shotgun (WGS) entry which is preliminary data.</text>
</comment>
<feature type="signal peptide" evidence="1">
    <location>
        <begin position="1"/>
        <end position="21"/>
    </location>
</feature>
<feature type="chain" id="PRO_5021474401" description="Hemin receptor" evidence="1">
    <location>
        <begin position="22"/>
        <end position="522"/>
    </location>
</feature>
<keyword evidence="1" id="KW-0732">Signal</keyword>
<dbReference type="Proteomes" id="UP000316727">
    <property type="component" value="Unassembled WGS sequence"/>
</dbReference>
<dbReference type="RefSeq" id="WP_140622756.1">
    <property type="nucleotide sequence ID" value="NZ_VFRQ01000010.1"/>
</dbReference>
<name>A0A501W3L5_9BACT</name>
<dbReference type="OrthoDB" id="9765571at2"/>